<dbReference type="Proteomes" id="UP001562425">
    <property type="component" value="Unassembled WGS sequence"/>
</dbReference>
<dbReference type="EMBL" id="JBEHCU010005106">
    <property type="protein sequence ID" value="KAL1400875.1"/>
    <property type="molecule type" value="Genomic_DNA"/>
</dbReference>
<evidence type="ECO:0000313" key="2">
    <source>
        <dbReference type="EMBL" id="KAL1400875.1"/>
    </source>
</evidence>
<feature type="compositionally biased region" description="Basic and acidic residues" evidence="1">
    <location>
        <begin position="143"/>
        <end position="156"/>
    </location>
</feature>
<gene>
    <name evidence="2" type="ORF">pipiens_007071</name>
</gene>
<reference evidence="2 3" key="1">
    <citation type="submission" date="2024-05" db="EMBL/GenBank/DDBJ databases">
        <title>Culex pipiens pipiens assembly and annotation.</title>
        <authorList>
            <person name="Alout H."/>
            <person name="Durand T."/>
        </authorList>
    </citation>
    <scope>NUCLEOTIDE SEQUENCE [LARGE SCALE GENOMIC DNA]</scope>
    <source>
        <strain evidence="2">HA-2024</strain>
        <tissue evidence="2">Whole body</tissue>
    </source>
</reference>
<feature type="region of interest" description="Disordered" evidence="1">
    <location>
        <begin position="118"/>
        <end position="162"/>
    </location>
</feature>
<name>A0ABD1DMH7_CULPP</name>
<dbReference type="AlphaFoldDB" id="A0ABD1DMH7"/>
<organism evidence="2 3">
    <name type="scientific">Culex pipiens pipiens</name>
    <name type="common">Northern house mosquito</name>
    <dbReference type="NCBI Taxonomy" id="38569"/>
    <lineage>
        <taxon>Eukaryota</taxon>
        <taxon>Metazoa</taxon>
        <taxon>Ecdysozoa</taxon>
        <taxon>Arthropoda</taxon>
        <taxon>Hexapoda</taxon>
        <taxon>Insecta</taxon>
        <taxon>Pterygota</taxon>
        <taxon>Neoptera</taxon>
        <taxon>Endopterygota</taxon>
        <taxon>Diptera</taxon>
        <taxon>Nematocera</taxon>
        <taxon>Culicoidea</taxon>
        <taxon>Culicidae</taxon>
        <taxon>Culicinae</taxon>
        <taxon>Culicini</taxon>
        <taxon>Culex</taxon>
        <taxon>Culex</taxon>
    </lineage>
</organism>
<accession>A0ABD1DMH7</accession>
<keyword evidence="3" id="KW-1185">Reference proteome</keyword>
<evidence type="ECO:0000313" key="3">
    <source>
        <dbReference type="Proteomes" id="UP001562425"/>
    </source>
</evidence>
<proteinExistence type="predicted"/>
<sequence length="174" mass="19710">MPKNRSVFGRGLDDLAGPRARTCAIYVGLTSSDVGRMMLQLRILVVSMTASAFRFSSACVGVENRYYDKERSKSFATRQASSNFGPHAHFRFVLNARSVRRKKANIMIKAPTAAMTEQPSSAPAMFLPPTWAPTHNPSKHPRRENPRDARRDNDRRRSVRNVSLCTVSRQLRRF</sequence>
<protein>
    <submittedName>
        <fullName evidence="2">Uncharacterized protein</fullName>
    </submittedName>
</protein>
<comment type="caution">
    <text evidence="2">The sequence shown here is derived from an EMBL/GenBank/DDBJ whole genome shotgun (WGS) entry which is preliminary data.</text>
</comment>
<evidence type="ECO:0000256" key="1">
    <source>
        <dbReference type="SAM" id="MobiDB-lite"/>
    </source>
</evidence>